<sequence>LQRILRRSHCFFQSCASRPPSCLSLPPTELSSSDVRTLGTLRVIEIVAHTYIRRSISQRVQAESESTPMSISVDDAKNLICELCRLFYDQGWVSGTGGGISVKAGSEIVMAPSGVQKERMQPDDMFVLDSKAEIIHTPAAKPPPNRPPKLSECSPLFMAAYELRNAGAVIHSHSMNAVLATMLDPAASEFVITHVEMIKGIEGHGFYGKCVVPVIENTARECELTDRLRQAIVDYPQANAVLVRRHGVYVWGKDWIQAKTQAECYDYLFEAAVRMNAMGLDYRRPPPPIFANGNGAAAISNGAADDVICHPAQKKLKVKHSAALPTCIVLDIEGTVAPISFVADVMFPYAKQHCRAFLEGSFDSVETQADIQLIREQAAADVAAGEPGVNEVPPAAADKLTVVDAVVAWVEAAIAADRKVTALKTLQGHIWRSGFTSGAMRSELFRDVPDALVEWRSAGIKTYIYSSGSREAQRLFFGYSQVGDLRPYLCGFFDTTSGAKIESNSYSNIALSLGTDSPDDILFATDSLAEAQAATGAGWRAVLVQRPGNKALPEGHGFRLISSMQELL</sequence>
<feature type="domain" description="Class II aldolase/adducin N-terminal" evidence="10">
    <location>
        <begin position="78"/>
        <end position="273"/>
    </location>
</feature>
<dbReference type="Pfam" id="PF00596">
    <property type="entry name" value="Aldolase_II"/>
    <property type="match status" value="1"/>
</dbReference>
<dbReference type="PANTHER" id="PTHR10640:SF7">
    <property type="entry name" value="METHYLTHIORIBULOSE-1-PHOSPHATE DEHYDRATASE"/>
    <property type="match status" value="1"/>
</dbReference>
<dbReference type="SUPFAM" id="SSF56784">
    <property type="entry name" value="HAD-like"/>
    <property type="match status" value="1"/>
</dbReference>
<keyword evidence="1" id="KW-0963">Cytoplasm</keyword>
<evidence type="ECO:0000313" key="11">
    <source>
        <dbReference type="EMBL" id="GLI61323.1"/>
    </source>
</evidence>
<name>A0ABQ5RUL4_9CHLO</name>
<dbReference type="Proteomes" id="UP001165090">
    <property type="component" value="Unassembled WGS sequence"/>
</dbReference>
<dbReference type="Gene3D" id="3.40.225.10">
    <property type="entry name" value="Class II aldolase/adducin N-terminal domain"/>
    <property type="match status" value="1"/>
</dbReference>
<proteinExistence type="inferred from homology"/>
<dbReference type="SMART" id="SM01007">
    <property type="entry name" value="Aldolase_II"/>
    <property type="match status" value="1"/>
</dbReference>
<feature type="non-terminal residue" evidence="11">
    <location>
        <position position="1"/>
    </location>
</feature>
<protein>
    <recommendedName>
        <fullName evidence="10">Class II aldolase/adducin N-terminal domain-containing protein</fullName>
    </recommendedName>
</protein>
<evidence type="ECO:0000256" key="1">
    <source>
        <dbReference type="ARBA" id="ARBA00022490"/>
    </source>
</evidence>
<evidence type="ECO:0000256" key="5">
    <source>
        <dbReference type="ARBA" id="ARBA00022833"/>
    </source>
</evidence>
<organism evidence="11 12">
    <name type="scientific">Volvox africanus</name>
    <dbReference type="NCBI Taxonomy" id="51714"/>
    <lineage>
        <taxon>Eukaryota</taxon>
        <taxon>Viridiplantae</taxon>
        <taxon>Chlorophyta</taxon>
        <taxon>core chlorophytes</taxon>
        <taxon>Chlorophyceae</taxon>
        <taxon>CS clade</taxon>
        <taxon>Chlamydomonadales</taxon>
        <taxon>Volvocaceae</taxon>
        <taxon>Volvox</taxon>
    </lineage>
</organism>
<keyword evidence="6" id="KW-0460">Magnesium</keyword>
<dbReference type="InterPro" id="IPR027514">
    <property type="entry name" value="Salvage_MtnB_euk"/>
</dbReference>
<dbReference type="SFLD" id="SFLDG01129">
    <property type="entry name" value="C1.5:_HAD__Beta-PGM__Phosphata"/>
    <property type="match status" value="1"/>
</dbReference>
<dbReference type="PANTHER" id="PTHR10640">
    <property type="entry name" value="METHYLTHIORIBULOSE-1-PHOSPHATE DEHYDRATASE"/>
    <property type="match status" value="1"/>
</dbReference>
<dbReference type="InterPro" id="IPR023943">
    <property type="entry name" value="Enolase-ppase_E1"/>
</dbReference>
<dbReference type="InterPro" id="IPR017714">
    <property type="entry name" value="MethylthioRu-1-P_deHdtase_MtnB"/>
</dbReference>
<dbReference type="HAMAP" id="MF_03116">
    <property type="entry name" value="Salvage_MtnB_euk"/>
    <property type="match status" value="1"/>
</dbReference>
<keyword evidence="5" id="KW-0862">Zinc</keyword>
<evidence type="ECO:0000256" key="8">
    <source>
        <dbReference type="ARBA" id="ARBA00023239"/>
    </source>
</evidence>
<evidence type="ECO:0000256" key="2">
    <source>
        <dbReference type="ARBA" id="ARBA00022605"/>
    </source>
</evidence>
<dbReference type="InterPro" id="IPR036412">
    <property type="entry name" value="HAD-like_sf"/>
</dbReference>
<keyword evidence="12" id="KW-1185">Reference proteome</keyword>
<dbReference type="HAMAP" id="MF_03118">
    <property type="entry name" value="Salvage_MtnBC"/>
    <property type="match status" value="1"/>
</dbReference>
<gene>
    <name evidence="11" type="ORF">VaNZ11_003680</name>
</gene>
<evidence type="ECO:0000256" key="7">
    <source>
        <dbReference type="ARBA" id="ARBA00023167"/>
    </source>
</evidence>
<keyword evidence="9" id="KW-0511">Multifunctional enzyme</keyword>
<dbReference type="SUPFAM" id="SSF53639">
    <property type="entry name" value="AraD/HMP-PK domain-like"/>
    <property type="match status" value="1"/>
</dbReference>
<dbReference type="Pfam" id="PF00702">
    <property type="entry name" value="Hydrolase"/>
    <property type="match status" value="1"/>
</dbReference>
<dbReference type="EMBL" id="BSDZ01000010">
    <property type="protein sequence ID" value="GLI61323.1"/>
    <property type="molecule type" value="Genomic_DNA"/>
</dbReference>
<evidence type="ECO:0000313" key="12">
    <source>
        <dbReference type="Proteomes" id="UP001165090"/>
    </source>
</evidence>
<dbReference type="SFLD" id="SFLDF00044">
    <property type="entry name" value="enolase-phosphatase"/>
    <property type="match status" value="1"/>
</dbReference>
<dbReference type="Gene3D" id="3.40.50.1000">
    <property type="entry name" value="HAD superfamily/HAD-like"/>
    <property type="match status" value="1"/>
</dbReference>
<evidence type="ECO:0000256" key="4">
    <source>
        <dbReference type="ARBA" id="ARBA00022801"/>
    </source>
</evidence>
<keyword evidence="7" id="KW-0486">Methionine biosynthesis</keyword>
<dbReference type="NCBIfam" id="TIGR01691">
    <property type="entry name" value="enolase-ppase"/>
    <property type="match status" value="1"/>
</dbReference>
<dbReference type="SFLD" id="SFLDS00003">
    <property type="entry name" value="Haloacid_Dehalogenase"/>
    <property type="match status" value="1"/>
</dbReference>
<evidence type="ECO:0000259" key="10">
    <source>
        <dbReference type="SMART" id="SM01007"/>
    </source>
</evidence>
<dbReference type="InterPro" id="IPR023214">
    <property type="entry name" value="HAD_sf"/>
</dbReference>
<reference evidence="11 12" key="1">
    <citation type="journal article" date="2023" name="IScience">
        <title>Expanded male sex-determining region conserved during the evolution of homothallism in the green alga Volvox.</title>
        <authorList>
            <person name="Yamamoto K."/>
            <person name="Matsuzaki R."/>
            <person name="Mahakham W."/>
            <person name="Heman W."/>
            <person name="Sekimoto H."/>
            <person name="Kawachi M."/>
            <person name="Minakuchi Y."/>
            <person name="Toyoda A."/>
            <person name="Nozaki H."/>
        </authorList>
    </citation>
    <scope>NUCLEOTIDE SEQUENCE [LARGE SCALE GENOMIC DNA]</scope>
    <source>
        <strain evidence="11 12">NIES-4468</strain>
    </source>
</reference>
<dbReference type="InterPro" id="IPR001303">
    <property type="entry name" value="Aldolase_II/adducin_N"/>
</dbReference>
<comment type="caution">
    <text evidence="11">The sequence shown here is derived from an EMBL/GenBank/DDBJ whole genome shotgun (WGS) entry which is preliminary data.</text>
</comment>
<keyword evidence="8" id="KW-0456">Lyase</keyword>
<dbReference type="NCBIfam" id="TIGR03328">
    <property type="entry name" value="salvage_mtnB"/>
    <property type="match status" value="1"/>
</dbReference>
<dbReference type="CDD" id="cd01629">
    <property type="entry name" value="HAD_EP"/>
    <property type="match status" value="1"/>
</dbReference>
<keyword evidence="3" id="KW-0479">Metal-binding</keyword>
<keyword evidence="2" id="KW-0028">Amino-acid biosynthesis</keyword>
<keyword evidence="4" id="KW-0378">Hydrolase</keyword>
<dbReference type="InterPro" id="IPR027505">
    <property type="entry name" value="MtnB_viridiplantae"/>
</dbReference>
<evidence type="ECO:0000256" key="6">
    <source>
        <dbReference type="ARBA" id="ARBA00022842"/>
    </source>
</evidence>
<accession>A0ABQ5RUL4</accession>
<evidence type="ECO:0000256" key="9">
    <source>
        <dbReference type="ARBA" id="ARBA00023268"/>
    </source>
</evidence>
<evidence type="ECO:0000256" key="3">
    <source>
        <dbReference type="ARBA" id="ARBA00022723"/>
    </source>
</evidence>
<dbReference type="SFLD" id="SFLDG01133">
    <property type="entry name" value="C1.5.4:_Enolase-phosphatase_Li"/>
    <property type="match status" value="1"/>
</dbReference>
<dbReference type="Gene3D" id="1.10.720.60">
    <property type="match status" value="1"/>
</dbReference>
<dbReference type="InterPro" id="IPR036409">
    <property type="entry name" value="Aldolase_II/adducin_N_sf"/>
</dbReference>